<protein>
    <submittedName>
        <fullName evidence="2">Uncharacterized protein</fullName>
    </submittedName>
</protein>
<accession>D6PJT7</accession>
<reference evidence="2" key="1">
    <citation type="journal article" date="2010" name="ISME J.">
        <title>Metagenome of the Mediterranean deep chlorophyll maximum studied by direct and fosmid library 454 pyrosequencing.</title>
        <authorList>
            <person name="Ghai R."/>
            <person name="Martin-Cuadrado A.B."/>
            <person name="Molto A.G."/>
            <person name="Heredia I.G."/>
            <person name="Cabrera R."/>
            <person name="Martin J."/>
            <person name="Verdu M."/>
            <person name="Deschamps P."/>
            <person name="Moreira D."/>
            <person name="Lopez-Garcia P."/>
            <person name="Mira A."/>
            <person name="Rodriguez-Valera F."/>
        </authorList>
    </citation>
    <scope>NUCLEOTIDE SEQUENCE</scope>
</reference>
<name>D6PJT7_9ZZZZ</name>
<dbReference type="AlphaFoldDB" id="D6PJT7"/>
<proteinExistence type="predicted"/>
<sequence>MLEKIKKAIKKMKPAKEKAEPKFNNMNDLQKGIAVNRETKSETLSETKSSLTFGK</sequence>
<evidence type="ECO:0000256" key="1">
    <source>
        <dbReference type="SAM" id="MobiDB-lite"/>
    </source>
</evidence>
<evidence type="ECO:0000313" key="2">
    <source>
        <dbReference type="EMBL" id="ADD95988.1"/>
    </source>
</evidence>
<feature type="compositionally biased region" description="Low complexity" evidence="1">
    <location>
        <begin position="46"/>
        <end position="55"/>
    </location>
</feature>
<organism evidence="2">
    <name type="scientific">uncultured organism MedDCM-OCT-S04-C1073</name>
    <dbReference type="NCBI Taxonomy" id="743607"/>
    <lineage>
        <taxon>unclassified sequences</taxon>
        <taxon>environmental samples</taxon>
    </lineage>
</organism>
<feature type="region of interest" description="Disordered" evidence="1">
    <location>
        <begin position="1"/>
        <end position="55"/>
    </location>
</feature>
<dbReference type="EMBL" id="GU943113">
    <property type="protein sequence ID" value="ADD95988.1"/>
    <property type="molecule type" value="Genomic_DNA"/>
</dbReference>